<dbReference type="CDD" id="cd13970">
    <property type="entry name" value="ABC1_ADCK3"/>
    <property type="match status" value="1"/>
</dbReference>
<keyword evidence="7" id="KW-1185">Reference proteome</keyword>
<proteinExistence type="inferred from homology"/>
<reference evidence="6 7" key="1">
    <citation type="submission" date="2017-01" db="EMBL/GenBank/DDBJ databases">
        <title>The complete genome sequence of a sulfur-oxidizing marine bacterium Thioclava sp. 25B10_4T.</title>
        <authorList>
            <person name="Liu Y."/>
            <person name="Lai Q."/>
            <person name="Shao Z."/>
        </authorList>
    </citation>
    <scope>NUCLEOTIDE SEQUENCE [LARGE SCALE GENOMIC DNA]</scope>
    <source>
        <strain evidence="6 7">25B10_4</strain>
    </source>
</reference>
<dbReference type="InterPro" id="IPR034646">
    <property type="entry name" value="ADCK3_dom"/>
</dbReference>
<evidence type="ECO:0000259" key="5">
    <source>
        <dbReference type="Pfam" id="PF03109"/>
    </source>
</evidence>
<keyword evidence="2" id="KW-0808">Transferase</keyword>
<protein>
    <submittedName>
        <fullName evidence="6">Ubiquinol-cytochrome C reductase</fullName>
    </submittedName>
</protein>
<feature type="domain" description="ABC1 atypical kinase-like" evidence="5">
    <location>
        <begin position="96"/>
        <end position="333"/>
    </location>
</feature>
<name>A0ABM6IET3_9RHOB</name>
<dbReference type="PANTHER" id="PTHR43851:SF3">
    <property type="entry name" value="COENZYME Q8"/>
    <property type="match status" value="1"/>
</dbReference>
<comment type="similarity">
    <text evidence="1">Belongs to the protein kinase superfamily. ADCK protein kinase family.</text>
</comment>
<dbReference type="PANTHER" id="PTHR43851">
    <property type="match status" value="1"/>
</dbReference>
<evidence type="ECO:0000256" key="4">
    <source>
        <dbReference type="ARBA" id="ARBA00022840"/>
    </source>
</evidence>
<organism evidence="6 7">
    <name type="scientific">Thioclava nitratireducens</name>
    <dbReference type="NCBI Taxonomy" id="1915078"/>
    <lineage>
        <taxon>Bacteria</taxon>
        <taxon>Pseudomonadati</taxon>
        <taxon>Pseudomonadota</taxon>
        <taxon>Alphaproteobacteria</taxon>
        <taxon>Rhodobacterales</taxon>
        <taxon>Paracoccaceae</taxon>
        <taxon>Thioclava</taxon>
    </lineage>
</organism>
<keyword evidence="4" id="KW-0067">ATP-binding</keyword>
<evidence type="ECO:0000313" key="7">
    <source>
        <dbReference type="Proteomes" id="UP000185622"/>
    </source>
</evidence>
<dbReference type="Pfam" id="PF03109">
    <property type="entry name" value="ABC1"/>
    <property type="match status" value="1"/>
</dbReference>
<accession>A0ABM6IET3</accession>
<dbReference type="Proteomes" id="UP000185622">
    <property type="component" value="Chromosome"/>
</dbReference>
<keyword evidence="3" id="KW-0547">Nucleotide-binding</keyword>
<dbReference type="InterPro" id="IPR011009">
    <property type="entry name" value="Kinase-like_dom_sf"/>
</dbReference>
<gene>
    <name evidence="6" type="ORF">BMG03_04990</name>
</gene>
<evidence type="ECO:0000256" key="3">
    <source>
        <dbReference type="ARBA" id="ARBA00022741"/>
    </source>
</evidence>
<dbReference type="InterPro" id="IPR051409">
    <property type="entry name" value="Atypical_kinase_ADCK"/>
</dbReference>
<evidence type="ECO:0000256" key="1">
    <source>
        <dbReference type="ARBA" id="ARBA00009670"/>
    </source>
</evidence>
<dbReference type="InterPro" id="IPR004147">
    <property type="entry name" value="ABC1_dom"/>
</dbReference>
<dbReference type="RefSeq" id="WP_075777108.1">
    <property type="nucleotide sequence ID" value="NZ_CP019437.1"/>
</dbReference>
<dbReference type="EMBL" id="CP019437">
    <property type="protein sequence ID" value="AQS47227.1"/>
    <property type="molecule type" value="Genomic_DNA"/>
</dbReference>
<evidence type="ECO:0000256" key="2">
    <source>
        <dbReference type="ARBA" id="ARBA00022679"/>
    </source>
</evidence>
<evidence type="ECO:0000313" key="6">
    <source>
        <dbReference type="EMBL" id="AQS47227.1"/>
    </source>
</evidence>
<sequence>MTDRSRRVPKTRLTRFAAFGQMAGGIAAGALGEGARKLAKGERPQFSDLILTPANARRVTDQLARLRGAAMKLGQMISLDAGDVLPPELTEILARLREAANVMPPKQLDRVLAAQWGPDWRRKFARFETRPIAAASIGQVHRAVLHSGRELAVKVQYPGVATSIDADIDNVAALLRYSGLLPAGLDIRPLLAEAKRQLHEEADYLREAEQMRRYRTLMEEDPRFVIPEPIEELLRPTILPMDFVAGAPIETLAEADQATRDEVTSALLALVLRELFEFGYMQTDPNFGNFRWQKEQGRIVLLDFGAARSIPPETTAAYRRLLRAGLDEDPAKLRMALLEIGFVSEAQLTRHGGTFDEMIEILLAHVARSRPEGALFDFSDRSFVEALRERAAPIMADRANWHLPPAQTLFVQRKISGTALLSVRMRAQMPLIEMVRPYAGGSLRGSMSASDINTATRPPRS</sequence>
<dbReference type="SUPFAM" id="SSF56112">
    <property type="entry name" value="Protein kinase-like (PK-like)"/>
    <property type="match status" value="1"/>
</dbReference>